<keyword evidence="4" id="KW-1185">Reference proteome</keyword>
<feature type="compositionally biased region" description="Polar residues" evidence="1">
    <location>
        <begin position="75"/>
        <end position="89"/>
    </location>
</feature>
<dbReference type="EMBL" id="JABDTM020026866">
    <property type="protein sequence ID" value="KAH0811346.1"/>
    <property type="molecule type" value="Genomic_DNA"/>
</dbReference>
<gene>
    <name evidence="3" type="ORF">GEV33_011445</name>
</gene>
<feature type="transmembrane region" description="Helical" evidence="2">
    <location>
        <begin position="255"/>
        <end position="279"/>
    </location>
</feature>
<keyword evidence="2" id="KW-1133">Transmembrane helix</keyword>
<evidence type="ECO:0000256" key="2">
    <source>
        <dbReference type="SAM" id="Phobius"/>
    </source>
</evidence>
<evidence type="ECO:0000256" key="1">
    <source>
        <dbReference type="SAM" id="MobiDB-lite"/>
    </source>
</evidence>
<dbReference type="AlphaFoldDB" id="A0A8J6HBR8"/>
<name>A0A8J6HBR8_TENMO</name>
<reference evidence="3" key="1">
    <citation type="journal article" date="2020" name="J Insects Food Feed">
        <title>The yellow mealworm (Tenebrio molitor) genome: a resource for the emerging insects as food and feed industry.</title>
        <authorList>
            <person name="Eriksson T."/>
            <person name="Andere A."/>
            <person name="Kelstrup H."/>
            <person name="Emery V."/>
            <person name="Picard C."/>
        </authorList>
    </citation>
    <scope>NUCLEOTIDE SEQUENCE</scope>
    <source>
        <strain evidence="3">Stoneville</strain>
        <tissue evidence="3">Whole head</tissue>
    </source>
</reference>
<sequence>MYKKGKQNTNADALSRTEINAIENDDTSSVIANVGDTTQMIDEYLKNEHLTPVSENPSYMDSPIPPPDHLRNDDITSNISKPTPSTTPRTYQYEDKECPSVEGTFFCDNKLTYSEKDCITSFMQNLKSNNCQSIPVSISNTIIEPIKKNFILIVPHKPIKIKKVCENPGYKIIEKPSVIRIPQHCKITYEDSTFANEENVISGEPFILPQIKTEDVSTYSTVHLLKLHQIKLDDITKLQKEATLDRSTLTSNHEIVTHSISTISLIVVLASCSFAIWTVMTTKRNLKRTTLISKKDHSTTTYEPEKPEKQPSENNTSVLFSHLSKEELY</sequence>
<feature type="region of interest" description="Disordered" evidence="1">
    <location>
        <begin position="52"/>
        <end position="89"/>
    </location>
</feature>
<protein>
    <submittedName>
        <fullName evidence="3">Uncharacterized protein</fullName>
    </submittedName>
</protein>
<reference evidence="3" key="2">
    <citation type="submission" date="2021-08" db="EMBL/GenBank/DDBJ databases">
        <authorList>
            <person name="Eriksson T."/>
        </authorList>
    </citation>
    <scope>NUCLEOTIDE SEQUENCE</scope>
    <source>
        <strain evidence="3">Stoneville</strain>
        <tissue evidence="3">Whole head</tissue>
    </source>
</reference>
<organism evidence="3 4">
    <name type="scientific">Tenebrio molitor</name>
    <name type="common">Yellow mealworm beetle</name>
    <dbReference type="NCBI Taxonomy" id="7067"/>
    <lineage>
        <taxon>Eukaryota</taxon>
        <taxon>Metazoa</taxon>
        <taxon>Ecdysozoa</taxon>
        <taxon>Arthropoda</taxon>
        <taxon>Hexapoda</taxon>
        <taxon>Insecta</taxon>
        <taxon>Pterygota</taxon>
        <taxon>Neoptera</taxon>
        <taxon>Endopterygota</taxon>
        <taxon>Coleoptera</taxon>
        <taxon>Polyphaga</taxon>
        <taxon>Cucujiformia</taxon>
        <taxon>Tenebrionidae</taxon>
        <taxon>Tenebrio</taxon>
    </lineage>
</organism>
<keyword evidence="2" id="KW-0812">Transmembrane</keyword>
<feature type="region of interest" description="Disordered" evidence="1">
    <location>
        <begin position="296"/>
        <end position="329"/>
    </location>
</feature>
<comment type="caution">
    <text evidence="3">The sequence shown here is derived from an EMBL/GenBank/DDBJ whole genome shotgun (WGS) entry which is preliminary data.</text>
</comment>
<evidence type="ECO:0000313" key="4">
    <source>
        <dbReference type="Proteomes" id="UP000719412"/>
    </source>
</evidence>
<keyword evidence="2" id="KW-0472">Membrane</keyword>
<feature type="compositionally biased region" description="Basic and acidic residues" evidence="1">
    <location>
        <begin position="296"/>
        <end position="311"/>
    </location>
</feature>
<proteinExistence type="predicted"/>
<accession>A0A8J6HBR8</accession>
<dbReference type="Proteomes" id="UP000719412">
    <property type="component" value="Unassembled WGS sequence"/>
</dbReference>
<evidence type="ECO:0000313" key="3">
    <source>
        <dbReference type="EMBL" id="KAH0811346.1"/>
    </source>
</evidence>